<dbReference type="EMBL" id="ABVQ01000035">
    <property type="protein sequence ID" value="EEC58182.1"/>
    <property type="molecule type" value="Genomic_DNA"/>
</dbReference>
<gene>
    <name evidence="1" type="ORF">BACPEC_01170</name>
</gene>
<dbReference type="HOGENOM" id="CLU_1281055_0_0_9"/>
<reference evidence="1 2" key="1">
    <citation type="submission" date="2008-11" db="EMBL/GenBank/DDBJ databases">
        <title>Draft genome sequence of Bacteroides pectinophilus (ATCC 43243).</title>
        <authorList>
            <person name="Sudarsanam P."/>
            <person name="Ley R."/>
            <person name="Guruge J."/>
            <person name="Turnbaugh P.J."/>
            <person name="Mahowald M."/>
            <person name="Liep D."/>
            <person name="Gordon J."/>
        </authorList>
    </citation>
    <scope>NUCLEOTIDE SEQUENCE [LARGE SCALE GENOMIC DNA]</scope>
    <source>
        <strain evidence="1 2">ATCC 43243</strain>
    </source>
</reference>
<keyword evidence="2" id="KW-1185">Reference proteome</keyword>
<evidence type="ECO:0000313" key="2">
    <source>
        <dbReference type="Proteomes" id="UP000003136"/>
    </source>
</evidence>
<protein>
    <submittedName>
        <fullName evidence="1">Uncharacterized protein</fullName>
    </submittedName>
</protein>
<accession>B7AR60</accession>
<name>B7AR60_9FIRM</name>
<dbReference type="AlphaFoldDB" id="B7AR60"/>
<comment type="caution">
    <text evidence="1">The sequence shown here is derived from an EMBL/GenBank/DDBJ whole genome shotgun (WGS) entry which is preliminary data.</text>
</comment>
<proteinExistence type="predicted"/>
<evidence type="ECO:0000313" key="1">
    <source>
        <dbReference type="EMBL" id="EEC58182.1"/>
    </source>
</evidence>
<sequence>MHVYVRAPPEKRINIIQNRRYRMFYYKITDTSDGSEQFLKPSEARRFLSLEDDALKAYADMGAKFGRFVINKLTAEQALYEKEELRLKRQKTAEADSRREYIAEHGASIWCGYLLFAAKFLHRTSAAVSIDINIRTFRNADISGITMPCVTVYASPSDYPGWYVARLFDHGHPLNVHIRRRTVEEIRADIIRRFPGMIPFAPGADDEPCIVEIWL</sequence>
<dbReference type="eggNOG" id="ENOG5033DNP">
    <property type="taxonomic scope" value="Bacteria"/>
</dbReference>
<organism evidence="1 2">
    <name type="scientific">[Bacteroides] pectinophilus ATCC 43243</name>
    <dbReference type="NCBI Taxonomy" id="483218"/>
    <lineage>
        <taxon>Bacteria</taxon>
        <taxon>Bacillati</taxon>
        <taxon>Bacillota</taxon>
        <taxon>Clostridia</taxon>
        <taxon>Eubacteriales</taxon>
    </lineage>
</organism>
<dbReference type="STRING" id="483218.BACPEC_01170"/>
<dbReference type="Proteomes" id="UP000003136">
    <property type="component" value="Unassembled WGS sequence"/>
</dbReference>
<reference evidence="1 2" key="2">
    <citation type="submission" date="2008-11" db="EMBL/GenBank/DDBJ databases">
        <authorList>
            <person name="Fulton L."/>
            <person name="Clifton S."/>
            <person name="Fulton B."/>
            <person name="Xu J."/>
            <person name="Minx P."/>
            <person name="Pepin K.H."/>
            <person name="Johnson M."/>
            <person name="Bhonagiri V."/>
            <person name="Nash W.E."/>
            <person name="Mardis E.R."/>
            <person name="Wilson R.K."/>
        </authorList>
    </citation>
    <scope>NUCLEOTIDE SEQUENCE [LARGE SCALE GENOMIC DNA]</scope>
    <source>
        <strain evidence="1 2">ATCC 43243</strain>
    </source>
</reference>